<evidence type="ECO:0000259" key="2">
    <source>
        <dbReference type="Pfam" id="PF24883"/>
    </source>
</evidence>
<keyword evidence="4" id="KW-1185">Reference proteome</keyword>
<protein>
    <recommendedName>
        <fullName evidence="2">Nephrocystin 3-like N-terminal domain-containing protein</fullName>
    </recommendedName>
</protein>
<organism evidence="3 4">
    <name type="scientific">Rhodocollybia butyracea</name>
    <dbReference type="NCBI Taxonomy" id="206335"/>
    <lineage>
        <taxon>Eukaryota</taxon>
        <taxon>Fungi</taxon>
        <taxon>Dikarya</taxon>
        <taxon>Basidiomycota</taxon>
        <taxon>Agaricomycotina</taxon>
        <taxon>Agaricomycetes</taxon>
        <taxon>Agaricomycetidae</taxon>
        <taxon>Agaricales</taxon>
        <taxon>Marasmiineae</taxon>
        <taxon>Omphalotaceae</taxon>
        <taxon>Rhodocollybia</taxon>
    </lineage>
</organism>
<dbReference type="Pfam" id="PF24883">
    <property type="entry name" value="NPHP3_N"/>
    <property type="match status" value="1"/>
</dbReference>
<dbReference type="InterPro" id="IPR027417">
    <property type="entry name" value="P-loop_NTPase"/>
</dbReference>
<dbReference type="SUPFAM" id="SSF52540">
    <property type="entry name" value="P-loop containing nucleoside triphosphate hydrolases"/>
    <property type="match status" value="1"/>
</dbReference>
<feature type="domain" description="Nephrocystin 3-like N-terminal" evidence="2">
    <location>
        <begin position="50"/>
        <end position="217"/>
    </location>
</feature>
<dbReference type="Proteomes" id="UP000772434">
    <property type="component" value="Unassembled WGS sequence"/>
</dbReference>
<dbReference type="OrthoDB" id="3014077at2759"/>
<dbReference type="InterPro" id="IPR056884">
    <property type="entry name" value="NPHP3-like_N"/>
</dbReference>
<evidence type="ECO:0000313" key="3">
    <source>
        <dbReference type="EMBL" id="KAF9063593.1"/>
    </source>
</evidence>
<dbReference type="PANTHER" id="PTHR10039:SF16">
    <property type="entry name" value="GPI INOSITOL-DEACYLASE"/>
    <property type="match status" value="1"/>
</dbReference>
<sequence length="351" mass="40118">MNSYHQNTQYRDSNESGLQLLNKYVAIDASYRSRHPGQECQPRTRGYILQKLQNWINDGSSSKSVYWLHGPLGVGKSAIAQTISSMFCESKLAASFFFSRDDGKCNNFAFFFTTIAWQLANNPVLGRKLRFFINEAVCNNRDILGQSHSLEQQYQAFIRNPVQQMNAQRQEGNLQCFIVIDALDECMNVSDQKRLLSLLLQEAKAHCLPFKILIVSRSEPDFHKLFGQQQYSVFLDQNEIGDSSQSSLDIQLFLEAKFKMIRDRPEHTQAMENAEQDWPGPARISRIVERACGQFIYATTVINYVDDFNSATNTPGVSVPEDQLAIVEKIQVPHIQQSPYTELDCLYMQVL</sequence>
<gene>
    <name evidence="3" type="ORF">BDP27DRAFT_1270798</name>
</gene>
<name>A0A9P5PGS0_9AGAR</name>
<keyword evidence="1" id="KW-0677">Repeat</keyword>
<dbReference type="AlphaFoldDB" id="A0A9P5PGS0"/>
<evidence type="ECO:0000256" key="1">
    <source>
        <dbReference type="ARBA" id="ARBA00022737"/>
    </source>
</evidence>
<evidence type="ECO:0000313" key="4">
    <source>
        <dbReference type="Proteomes" id="UP000772434"/>
    </source>
</evidence>
<proteinExistence type="predicted"/>
<feature type="non-terminal residue" evidence="3">
    <location>
        <position position="1"/>
    </location>
</feature>
<reference evidence="3" key="1">
    <citation type="submission" date="2020-11" db="EMBL/GenBank/DDBJ databases">
        <authorList>
            <consortium name="DOE Joint Genome Institute"/>
            <person name="Ahrendt S."/>
            <person name="Riley R."/>
            <person name="Andreopoulos W."/>
            <person name="Labutti K."/>
            <person name="Pangilinan J."/>
            <person name="Ruiz-Duenas F.J."/>
            <person name="Barrasa J.M."/>
            <person name="Sanchez-Garcia M."/>
            <person name="Camarero S."/>
            <person name="Miyauchi S."/>
            <person name="Serrano A."/>
            <person name="Linde D."/>
            <person name="Babiker R."/>
            <person name="Drula E."/>
            <person name="Ayuso-Fernandez I."/>
            <person name="Pacheco R."/>
            <person name="Padilla G."/>
            <person name="Ferreira P."/>
            <person name="Barriuso J."/>
            <person name="Kellner H."/>
            <person name="Castanera R."/>
            <person name="Alfaro M."/>
            <person name="Ramirez L."/>
            <person name="Pisabarro A.G."/>
            <person name="Kuo A."/>
            <person name="Tritt A."/>
            <person name="Lipzen A."/>
            <person name="He G."/>
            <person name="Yan M."/>
            <person name="Ng V."/>
            <person name="Cullen D."/>
            <person name="Martin F."/>
            <person name="Rosso M.-N."/>
            <person name="Henrissat B."/>
            <person name="Hibbett D."/>
            <person name="Martinez A.T."/>
            <person name="Grigoriev I.V."/>
        </authorList>
    </citation>
    <scope>NUCLEOTIDE SEQUENCE</scope>
    <source>
        <strain evidence="3">AH 40177</strain>
    </source>
</reference>
<comment type="caution">
    <text evidence="3">The sequence shown here is derived from an EMBL/GenBank/DDBJ whole genome shotgun (WGS) entry which is preliminary data.</text>
</comment>
<accession>A0A9P5PGS0</accession>
<dbReference type="PANTHER" id="PTHR10039">
    <property type="entry name" value="AMELOGENIN"/>
    <property type="match status" value="1"/>
</dbReference>
<dbReference type="Gene3D" id="3.40.50.300">
    <property type="entry name" value="P-loop containing nucleotide triphosphate hydrolases"/>
    <property type="match status" value="1"/>
</dbReference>
<dbReference type="EMBL" id="JADNRY010000143">
    <property type="protein sequence ID" value="KAF9063593.1"/>
    <property type="molecule type" value="Genomic_DNA"/>
</dbReference>